<comment type="caution">
    <text evidence="2">The sequence shown here is derived from an EMBL/GenBank/DDBJ whole genome shotgun (WGS) entry which is preliminary data.</text>
</comment>
<accession>A0ABV6XWA3</accession>
<name>A0ABV6XWA3_9ACTN</name>
<dbReference type="InterPro" id="IPR036397">
    <property type="entry name" value="RNaseH_sf"/>
</dbReference>
<feature type="domain" description="Tc1-like transposase DDE" evidence="1">
    <location>
        <begin position="11"/>
        <end position="78"/>
    </location>
</feature>
<dbReference type="Gene3D" id="3.30.420.10">
    <property type="entry name" value="Ribonuclease H-like superfamily/Ribonuclease H"/>
    <property type="match status" value="1"/>
</dbReference>
<dbReference type="InterPro" id="IPR038717">
    <property type="entry name" value="Tc1-like_DDE_dom"/>
</dbReference>
<dbReference type="EMBL" id="JBEUKS010000012">
    <property type="protein sequence ID" value="MFC1442397.1"/>
    <property type="molecule type" value="Genomic_DNA"/>
</dbReference>
<organism evidence="2 3">
    <name type="scientific">Streptacidiphilus jeojiensis</name>
    <dbReference type="NCBI Taxonomy" id="3229225"/>
    <lineage>
        <taxon>Bacteria</taxon>
        <taxon>Bacillati</taxon>
        <taxon>Actinomycetota</taxon>
        <taxon>Actinomycetes</taxon>
        <taxon>Kitasatosporales</taxon>
        <taxon>Streptomycetaceae</taxon>
        <taxon>Streptacidiphilus</taxon>
    </lineage>
</organism>
<evidence type="ECO:0000313" key="3">
    <source>
        <dbReference type="Proteomes" id="UP001592581"/>
    </source>
</evidence>
<dbReference type="Pfam" id="PF13358">
    <property type="entry name" value="DDE_3"/>
    <property type="match status" value="1"/>
</dbReference>
<gene>
    <name evidence="2" type="ORF">ABUW04_29510</name>
</gene>
<sequence length="118" mass="13636">MSFTWQDYRDFIAMTHVQLGGPVVWCWDNLNVHLADGLTEFAVEHRDWLEVFQFPSYAPDLNPQEGIWSLVKRGLANFAAANLDHLVRVMKGKLKKIQYRPHLIDACLAETGLIIEPW</sequence>
<evidence type="ECO:0000259" key="1">
    <source>
        <dbReference type="Pfam" id="PF13358"/>
    </source>
</evidence>
<keyword evidence="3" id="KW-1185">Reference proteome</keyword>
<dbReference type="RefSeq" id="WP_380567450.1">
    <property type="nucleotide sequence ID" value="NZ_JBEUKS010000012.1"/>
</dbReference>
<reference evidence="2 3" key="1">
    <citation type="submission" date="2024-06" db="EMBL/GenBank/DDBJ databases">
        <authorList>
            <person name="Lee S.D."/>
        </authorList>
    </citation>
    <scope>NUCLEOTIDE SEQUENCE [LARGE SCALE GENOMIC DNA]</scope>
    <source>
        <strain evidence="2 3">N1-10</strain>
    </source>
</reference>
<proteinExistence type="predicted"/>
<evidence type="ECO:0000313" key="2">
    <source>
        <dbReference type="EMBL" id="MFC1442397.1"/>
    </source>
</evidence>
<dbReference type="Proteomes" id="UP001592581">
    <property type="component" value="Unassembled WGS sequence"/>
</dbReference>
<protein>
    <submittedName>
        <fullName evidence="2">Transposase</fullName>
    </submittedName>
</protein>